<dbReference type="Proteomes" id="UP000334820">
    <property type="component" value="Unassembled WGS sequence"/>
</dbReference>
<dbReference type="AlphaFoldDB" id="A0A5J4K508"/>
<evidence type="ECO:0000259" key="3">
    <source>
        <dbReference type="Pfam" id="PF01464"/>
    </source>
</evidence>
<keyword evidence="2" id="KW-0472">Membrane</keyword>
<dbReference type="Pfam" id="PF01464">
    <property type="entry name" value="SLT"/>
    <property type="match status" value="1"/>
</dbReference>
<dbReference type="CDD" id="cd00254">
    <property type="entry name" value="LT-like"/>
    <property type="match status" value="1"/>
</dbReference>
<dbReference type="PANTHER" id="PTHR37423:SF2">
    <property type="entry name" value="MEMBRANE-BOUND LYTIC MUREIN TRANSGLYCOSYLASE C"/>
    <property type="match status" value="1"/>
</dbReference>
<keyword evidence="2" id="KW-1133">Transmembrane helix</keyword>
<proteinExistence type="predicted"/>
<gene>
    <name evidence="4" type="ORF">KTAU_12620</name>
</gene>
<evidence type="ECO:0000313" key="5">
    <source>
        <dbReference type="Proteomes" id="UP000334820"/>
    </source>
</evidence>
<evidence type="ECO:0000256" key="2">
    <source>
        <dbReference type="SAM" id="Phobius"/>
    </source>
</evidence>
<feature type="region of interest" description="Disordered" evidence="1">
    <location>
        <begin position="1"/>
        <end position="134"/>
    </location>
</feature>
<evidence type="ECO:0000256" key="1">
    <source>
        <dbReference type="SAM" id="MobiDB-lite"/>
    </source>
</evidence>
<keyword evidence="2" id="KW-0812">Transmembrane</keyword>
<feature type="domain" description="Transglycosylase SLT" evidence="3">
    <location>
        <begin position="290"/>
        <end position="386"/>
    </location>
</feature>
<evidence type="ECO:0000313" key="4">
    <source>
        <dbReference type="EMBL" id="GER82625.1"/>
    </source>
</evidence>
<reference evidence="4 5" key="1">
    <citation type="journal article" date="2019" name="Int. J. Syst. Evol. Microbiol.">
        <title>Thermogemmatispora aurantia sp. nov. and Thermogemmatispora argillosa sp. nov., within the class Ktedonobacteria, and emended description of the genus Thermogemmatispora.</title>
        <authorList>
            <person name="Zheng Y."/>
            <person name="Wang C.M."/>
            <person name="Sakai Y."/>
            <person name="Abe K."/>
            <person name="Yokota A."/>
            <person name="Yabe S."/>
        </authorList>
    </citation>
    <scope>NUCLEOTIDE SEQUENCE [LARGE SCALE GENOMIC DNA]</scope>
    <source>
        <strain evidence="4 5">A1-2</strain>
    </source>
</reference>
<feature type="compositionally biased region" description="Polar residues" evidence="1">
    <location>
        <begin position="68"/>
        <end position="82"/>
    </location>
</feature>
<dbReference type="RefSeq" id="WP_151727449.1">
    <property type="nucleotide sequence ID" value="NZ_BKZV01000001.1"/>
</dbReference>
<feature type="transmembrane region" description="Helical" evidence="2">
    <location>
        <begin position="207"/>
        <end position="227"/>
    </location>
</feature>
<dbReference type="PANTHER" id="PTHR37423">
    <property type="entry name" value="SOLUBLE LYTIC MUREIN TRANSGLYCOSYLASE-RELATED"/>
    <property type="match status" value="1"/>
</dbReference>
<sequence>MPQFRPFPPFQDVGEPESAGEQAQGVHLAGSASGVQVPFPTQTTATPGEQAPRQFAPFGLLSLPATGPLSTTSSRPLSQGQFGASGATAPFTTEPLRRQLTPTTDQYLAISPGAGPESTTLPAPPPAVASQPLSTSVLVEGPGTTDQLAELPGQPQTTGSLADLLAALQATLEQPRRMVVIPAEHPRQPVQEPVNPRRLSIRQRQGIILTVLVMAILVTMLTLSPLAGGNAVPLLGGIREWIQNQQTAWQIAAHQQPVDANNGGGTPLFNFNPANLPFMTIPNSPYVLVAQQAALDAGISPVYFVRQINVESGFNPYAVSPAGAVGIAQFLPSTAAGLGIDPWNPVEALRGAARLMASYARSYGGDYAKALAAYNAGSGNLQNALNACGGAWLSCMPAETQNYVYRIMGI</sequence>
<accession>A0A5J4K508</accession>
<name>A0A5J4K508_9CHLR</name>
<protein>
    <recommendedName>
        <fullName evidence="3">Transglycosylase SLT domain-containing protein</fullName>
    </recommendedName>
</protein>
<dbReference type="EMBL" id="BKZV01000001">
    <property type="protein sequence ID" value="GER82625.1"/>
    <property type="molecule type" value="Genomic_DNA"/>
</dbReference>
<dbReference type="InterPro" id="IPR023346">
    <property type="entry name" value="Lysozyme-like_dom_sf"/>
</dbReference>
<comment type="caution">
    <text evidence="4">The sequence shown here is derived from an EMBL/GenBank/DDBJ whole genome shotgun (WGS) entry which is preliminary data.</text>
</comment>
<keyword evidence="5" id="KW-1185">Reference proteome</keyword>
<dbReference type="SUPFAM" id="SSF53955">
    <property type="entry name" value="Lysozyme-like"/>
    <property type="match status" value="1"/>
</dbReference>
<organism evidence="4 5">
    <name type="scientific">Thermogemmatispora aurantia</name>
    <dbReference type="NCBI Taxonomy" id="2045279"/>
    <lineage>
        <taxon>Bacteria</taxon>
        <taxon>Bacillati</taxon>
        <taxon>Chloroflexota</taxon>
        <taxon>Ktedonobacteria</taxon>
        <taxon>Thermogemmatisporales</taxon>
        <taxon>Thermogemmatisporaceae</taxon>
        <taxon>Thermogemmatispora</taxon>
    </lineage>
</organism>
<dbReference type="Gene3D" id="1.10.530.10">
    <property type="match status" value="1"/>
</dbReference>
<dbReference type="InterPro" id="IPR008258">
    <property type="entry name" value="Transglycosylase_SLT_dom_1"/>
</dbReference>